<dbReference type="CDD" id="cd00009">
    <property type="entry name" value="AAA"/>
    <property type="match status" value="1"/>
</dbReference>
<keyword evidence="12" id="KW-1185">Reference proteome</keyword>
<dbReference type="InterPro" id="IPR002078">
    <property type="entry name" value="Sigma_54_int"/>
</dbReference>
<dbReference type="STRING" id="1121279.SAMN02745887_03353"/>
<dbReference type="InterPro" id="IPR001789">
    <property type="entry name" value="Sig_transdc_resp-reg_receiver"/>
</dbReference>
<dbReference type="SUPFAM" id="SSF52540">
    <property type="entry name" value="P-loop containing nucleoside triphosphate hydrolases"/>
    <property type="match status" value="1"/>
</dbReference>
<feature type="domain" description="Sigma-54 factor interaction" evidence="9">
    <location>
        <begin position="138"/>
        <end position="367"/>
    </location>
</feature>
<feature type="modified residue" description="4-aspartylphosphate" evidence="8">
    <location>
        <position position="53"/>
    </location>
</feature>
<dbReference type="SUPFAM" id="SSF52172">
    <property type="entry name" value="CheY-like"/>
    <property type="match status" value="1"/>
</dbReference>
<dbReference type="InterPro" id="IPR003593">
    <property type="entry name" value="AAA+_ATPase"/>
</dbReference>
<dbReference type="SMART" id="SM00382">
    <property type="entry name" value="AAA"/>
    <property type="match status" value="1"/>
</dbReference>
<dbReference type="PROSITE" id="PS00688">
    <property type="entry name" value="SIGMA54_INTERACT_3"/>
    <property type="match status" value="1"/>
</dbReference>
<dbReference type="InterPro" id="IPR025662">
    <property type="entry name" value="Sigma_54_int_dom_ATP-bd_1"/>
</dbReference>
<dbReference type="PROSITE" id="PS00676">
    <property type="entry name" value="SIGMA54_INTERACT_2"/>
    <property type="match status" value="1"/>
</dbReference>
<dbReference type="GO" id="GO:0000160">
    <property type="term" value="P:phosphorelay signal transduction system"/>
    <property type="evidence" value="ECO:0007669"/>
    <property type="project" value="UniProtKB-KW"/>
</dbReference>
<keyword evidence="7" id="KW-0804">Transcription</keyword>
<dbReference type="InterPro" id="IPR009057">
    <property type="entry name" value="Homeodomain-like_sf"/>
</dbReference>
<dbReference type="PROSITE" id="PS50045">
    <property type="entry name" value="SIGMA54_INTERACT_4"/>
    <property type="match status" value="1"/>
</dbReference>
<dbReference type="Gene3D" id="3.40.50.2300">
    <property type="match status" value="1"/>
</dbReference>
<dbReference type="EMBL" id="FPKR01000014">
    <property type="protein sequence ID" value="SFZ79057.1"/>
    <property type="molecule type" value="Genomic_DNA"/>
</dbReference>
<reference evidence="11 12" key="1">
    <citation type="submission" date="2016-11" db="EMBL/GenBank/DDBJ databases">
        <authorList>
            <person name="Jaros S."/>
            <person name="Januszkiewicz K."/>
            <person name="Wedrychowicz H."/>
        </authorList>
    </citation>
    <scope>NUCLEOTIDE SEQUENCE [LARGE SCALE GENOMIC DNA]</scope>
    <source>
        <strain evidence="11 12">DSM 18899</strain>
    </source>
</reference>
<dbReference type="Gene3D" id="1.10.10.60">
    <property type="entry name" value="Homeodomain-like"/>
    <property type="match status" value="1"/>
</dbReference>
<keyword evidence="1 8" id="KW-0597">Phosphoprotein</keyword>
<proteinExistence type="predicted"/>
<dbReference type="PANTHER" id="PTHR32071">
    <property type="entry name" value="TRANSCRIPTIONAL REGULATORY PROTEIN"/>
    <property type="match status" value="1"/>
</dbReference>
<dbReference type="RefSeq" id="WP_072429835.1">
    <property type="nucleotide sequence ID" value="NZ_FPKR01000014.1"/>
</dbReference>
<keyword evidence="6" id="KW-0238">DNA-binding</keyword>
<dbReference type="InterPro" id="IPR011006">
    <property type="entry name" value="CheY-like_superfamily"/>
</dbReference>
<dbReference type="SMART" id="SM00448">
    <property type="entry name" value="REC"/>
    <property type="match status" value="1"/>
</dbReference>
<organism evidence="11 12">
    <name type="scientific">Chitinimonas taiwanensis DSM 18899</name>
    <dbReference type="NCBI Taxonomy" id="1121279"/>
    <lineage>
        <taxon>Bacteria</taxon>
        <taxon>Pseudomonadati</taxon>
        <taxon>Pseudomonadota</taxon>
        <taxon>Betaproteobacteria</taxon>
        <taxon>Neisseriales</taxon>
        <taxon>Chitinibacteraceae</taxon>
        <taxon>Chitinimonas</taxon>
    </lineage>
</organism>
<evidence type="ECO:0000256" key="4">
    <source>
        <dbReference type="ARBA" id="ARBA00023012"/>
    </source>
</evidence>
<evidence type="ECO:0000256" key="8">
    <source>
        <dbReference type="PROSITE-ProRule" id="PRU00169"/>
    </source>
</evidence>
<evidence type="ECO:0000313" key="11">
    <source>
        <dbReference type="EMBL" id="SFZ79057.1"/>
    </source>
</evidence>
<dbReference type="FunFam" id="3.40.50.2300:FF:000018">
    <property type="entry name" value="DNA-binding transcriptional regulator NtrC"/>
    <property type="match status" value="1"/>
</dbReference>
<dbReference type="AlphaFoldDB" id="A0A1K2HR71"/>
<feature type="domain" description="Response regulatory" evidence="10">
    <location>
        <begin position="4"/>
        <end position="118"/>
    </location>
</feature>
<dbReference type="Proteomes" id="UP000186513">
    <property type="component" value="Unassembled WGS sequence"/>
</dbReference>
<gene>
    <name evidence="11" type="ORF">SAMN02745887_03353</name>
</gene>
<dbReference type="InterPro" id="IPR025944">
    <property type="entry name" value="Sigma_54_int_dom_CS"/>
</dbReference>
<evidence type="ECO:0000256" key="2">
    <source>
        <dbReference type="ARBA" id="ARBA00022741"/>
    </source>
</evidence>
<keyword evidence="2" id="KW-0547">Nucleotide-binding</keyword>
<evidence type="ECO:0000256" key="3">
    <source>
        <dbReference type="ARBA" id="ARBA00022840"/>
    </source>
</evidence>
<dbReference type="PANTHER" id="PTHR32071:SF116">
    <property type="entry name" value="TRANSCRIPTIONAL REGULATORY PROTEIN GLRR"/>
    <property type="match status" value="1"/>
</dbReference>
<dbReference type="InterPro" id="IPR025943">
    <property type="entry name" value="Sigma_54_int_dom_ATP-bd_2"/>
</dbReference>
<dbReference type="Gene3D" id="3.40.50.300">
    <property type="entry name" value="P-loop containing nucleotide triphosphate hydrolases"/>
    <property type="match status" value="1"/>
</dbReference>
<name>A0A1K2HR71_9NEIS</name>
<dbReference type="PROSITE" id="PS50110">
    <property type="entry name" value="RESPONSE_REGULATORY"/>
    <property type="match status" value="1"/>
</dbReference>
<evidence type="ECO:0000256" key="5">
    <source>
        <dbReference type="ARBA" id="ARBA00023015"/>
    </source>
</evidence>
<accession>A0A1K2HR71</accession>
<evidence type="ECO:0000256" key="6">
    <source>
        <dbReference type="ARBA" id="ARBA00023125"/>
    </source>
</evidence>
<dbReference type="OrthoDB" id="9761705at2"/>
<evidence type="ECO:0000313" key="12">
    <source>
        <dbReference type="Proteomes" id="UP000186513"/>
    </source>
</evidence>
<dbReference type="Pfam" id="PF00158">
    <property type="entry name" value="Sigma54_activat"/>
    <property type="match status" value="1"/>
</dbReference>
<dbReference type="SUPFAM" id="SSF46689">
    <property type="entry name" value="Homeodomain-like"/>
    <property type="match status" value="1"/>
</dbReference>
<dbReference type="FunFam" id="3.40.50.300:FF:000006">
    <property type="entry name" value="DNA-binding transcriptional regulator NtrC"/>
    <property type="match status" value="1"/>
</dbReference>
<protein>
    <submittedName>
        <fullName evidence="11">Two component, sigma54 specific, transcriptional regulator, Fis family</fullName>
    </submittedName>
</protein>
<keyword evidence="3" id="KW-0067">ATP-binding</keyword>
<evidence type="ECO:0000256" key="7">
    <source>
        <dbReference type="ARBA" id="ARBA00023163"/>
    </source>
</evidence>
<sequence>MSAHILLVDDDTDLLKLLSMRLSAAGYRVTAVETADAALARLAIERPQLVLSDVRLPDRDGLALYDQIRAQFRALPVILLTAHGTIPDAVEATARGVFGYLTKPFDSKVLLDKIAQALALSAAPEDRDSGDSSWREAIVSRSTRMAALLAEAKLIAGSDASVLIRGESGSGKELLAQAIHRASPRAKQPFIAVNCGAIPEALLESELFGHMKGAFTGAVANHRGLFQAADGGTLFLDEIGDMPLPLQVKLLRVLQERSVRPVGASQSLPIDVRLLSATHRDLDAAMADGQFREDLYYRLNVVTLALPSLAERREDIPLLVNHFLAKLAEKYQKRLNGFAPEALEALATAPWPGNVRQLYNAVEQVCALATSPIIPLSLVQRALRVPAVEVLSYSEAKQRFERDYLVRLLKLTDGSVADAARLAERNRTEFYRLLQKHDLTPGLFRETASPNGDSVAS</sequence>
<keyword evidence="4" id="KW-0902">Two-component regulatory system</keyword>
<evidence type="ECO:0000259" key="10">
    <source>
        <dbReference type="PROSITE" id="PS50110"/>
    </source>
</evidence>
<dbReference type="GO" id="GO:0006355">
    <property type="term" value="P:regulation of DNA-templated transcription"/>
    <property type="evidence" value="ECO:0007669"/>
    <property type="project" value="InterPro"/>
</dbReference>
<keyword evidence="5" id="KW-0805">Transcription regulation</keyword>
<dbReference type="Pfam" id="PF00072">
    <property type="entry name" value="Response_reg"/>
    <property type="match status" value="1"/>
</dbReference>
<dbReference type="PROSITE" id="PS00675">
    <property type="entry name" value="SIGMA54_INTERACT_1"/>
    <property type="match status" value="1"/>
</dbReference>
<dbReference type="GO" id="GO:0005524">
    <property type="term" value="F:ATP binding"/>
    <property type="evidence" value="ECO:0007669"/>
    <property type="project" value="UniProtKB-KW"/>
</dbReference>
<dbReference type="Gene3D" id="1.10.8.60">
    <property type="match status" value="1"/>
</dbReference>
<evidence type="ECO:0000259" key="9">
    <source>
        <dbReference type="PROSITE" id="PS50045"/>
    </source>
</evidence>
<dbReference type="InterPro" id="IPR027417">
    <property type="entry name" value="P-loop_NTPase"/>
</dbReference>
<dbReference type="InterPro" id="IPR058031">
    <property type="entry name" value="AAA_lid_NorR"/>
</dbReference>
<evidence type="ECO:0000256" key="1">
    <source>
        <dbReference type="ARBA" id="ARBA00022553"/>
    </source>
</evidence>
<dbReference type="Pfam" id="PF25601">
    <property type="entry name" value="AAA_lid_14"/>
    <property type="match status" value="1"/>
</dbReference>
<dbReference type="GO" id="GO:0003677">
    <property type="term" value="F:DNA binding"/>
    <property type="evidence" value="ECO:0007669"/>
    <property type="project" value="UniProtKB-KW"/>
</dbReference>